<dbReference type="PANTHER" id="PTHR46026">
    <property type="entry name" value="RHO-TYPE GUANINE NUCLEOTIDE EXCHANGE FACTOR, ISOFORM F"/>
    <property type="match status" value="1"/>
</dbReference>
<dbReference type="AlphaFoldDB" id="A0A455BX31"/>
<dbReference type="InterPro" id="IPR000219">
    <property type="entry name" value="DH_dom"/>
</dbReference>
<protein>
    <submittedName>
        <fullName evidence="9">Rho guanine nucleotide exchange factor 7 isoform X7</fullName>
    </submittedName>
</protein>
<dbReference type="SUPFAM" id="SSF50729">
    <property type="entry name" value="PH domain-like"/>
    <property type="match status" value="1"/>
</dbReference>
<dbReference type="CDD" id="cd00160">
    <property type="entry name" value="RhoGEF"/>
    <property type="match status" value="1"/>
</dbReference>
<dbReference type="GO" id="GO:0030032">
    <property type="term" value="P:lamellipodium assembly"/>
    <property type="evidence" value="ECO:0007669"/>
    <property type="project" value="TreeGrafter"/>
</dbReference>
<dbReference type="PROSITE" id="PS50010">
    <property type="entry name" value="DH_2"/>
    <property type="match status" value="1"/>
</dbReference>
<dbReference type="CDD" id="cd01225">
    <property type="entry name" value="PH_Cool_Pix"/>
    <property type="match status" value="1"/>
</dbReference>
<dbReference type="Pfam" id="PF16523">
    <property type="entry name" value="betaPIX_CC"/>
    <property type="match status" value="1"/>
</dbReference>
<evidence type="ECO:0000313" key="8">
    <source>
        <dbReference type="Proteomes" id="UP000248484"/>
    </source>
</evidence>
<dbReference type="GO" id="GO:0005085">
    <property type="term" value="F:guanyl-nucleotide exchange factor activity"/>
    <property type="evidence" value="ECO:0007669"/>
    <property type="project" value="UniProtKB-KW"/>
</dbReference>
<evidence type="ECO:0000256" key="4">
    <source>
        <dbReference type="SAM" id="Coils"/>
    </source>
</evidence>
<dbReference type="InterPro" id="IPR011993">
    <property type="entry name" value="PH-like_dom_sf"/>
</dbReference>
<dbReference type="InterPro" id="IPR032409">
    <property type="entry name" value="GEF6/7_CC"/>
</dbReference>
<feature type="domain" description="PH" evidence="6">
    <location>
        <begin position="265"/>
        <end position="370"/>
    </location>
</feature>
<feature type="region of interest" description="Disordered" evidence="5">
    <location>
        <begin position="370"/>
        <end position="435"/>
    </location>
</feature>
<name>A0A455BX31_PHYMC</name>
<feature type="compositionally biased region" description="Basic and acidic residues" evidence="5">
    <location>
        <begin position="1"/>
        <end position="10"/>
    </location>
</feature>
<organism evidence="8 9">
    <name type="scientific">Physeter macrocephalus</name>
    <name type="common">Sperm whale</name>
    <name type="synonym">Physeter catodon</name>
    <dbReference type="NCBI Taxonomy" id="9755"/>
    <lineage>
        <taxon>Eukaryota</taxon>
        <taxon>Metazoa</taxon>
        <taxon>Chordata</taxon>
        <taxon>Craniata</taxon>
        <taxon>Vertebrata</taxon>
        <taxon>Euteleostomi</taxon>
        <taxon>Mammalia</taxon>
        <taxon>Eutheria</taxon>
        <taxon>Laurasiatheria</taxon>
        <taxon>Artiodactyla</taxon>
        <taxon>Whippomorpha</taxon>
        <taxon>Cetacea</taxon>
        <taxon>Odontoceti</taxon>
        <taxon>Physeteridae</taxon>
        <taxon>Physeter</taxon>
    </lineage>
</organism>
<evidence type="ECO:0000256" key="3">
    <source>
        <dbReference type="ARBA" id="ARBA00023273"/>
    </source>
</evidence>
<keyword evidence="4" id="KW-0175">Coiled coil</keyword>
<dbReference type="Gene3D" id="1.20.5.390">
    <property type="entry name" value="L1 transposable element, trimerization domain"/>
    <property type="match status" value="1"/>
</dbReference>
<dbReference type="InterPro" id="IPR001849">
    <property type="entry name" value="PH_domain"/>
</dbReference>
<dbReference type="GeneID" id="102979132"/>
<dbReference type="FunFam" id="1.20.5.390:FF:000001">
    <property type="entry name" value="rho guanine nucleotide exchange factor 7 isoform X1"/>
    <property type="match status" value="1"/>
</dbReference>
<dbReference type="SMART" id="SM00233">
    <property type="entry name" value="PH"/>
    <property type="match status" value="1"/>
</dbReference>
<dbReference type="SMART" id="SM00325">
    <property type="entry name" value="RhoGEF"/>
    <property type="match status" value="1"/>
</dbReference>
<evidence type="ECO:0000313" key="9">
    <source>
        <dbReference type="RefSeq" id="XP_028353312.1"/>
    </source>
</evidence>
<dbReference type="PROSITE" id="PS50003">
    <property type="entry name" value="PH_DOMAIN"/>
    <property type="match status" value="1"/>
</dbReference>
<gene>
    <name evidence="9" type="primary">ARHGEF7</name>
</gene>
<keyword evidence="2" id="KW-0344">Guanine-nucleotide releasing factor</keyword>
<dbReference type="Gene3D" id="2.30.29.30">
    <property type="entry name" value="Pleckstrin-homology domain (PH domain)/Phosphotyrosine-binding domain (PTB)"/>
    <property type="match status" value="1"/>
</dbReference>
<reference evidence="9" key="1">
    <citation type="submission" date="2025-08" db="UniProtKB">
        <authorList>
            <consortium name="RefSeq"/>
        </authorList>
    </citation>
    <scope>IDENTIFICATION</scope>
    <source>
        <tissue evidence="9">Muscle</tissue>
    </source>
</reference>
<dbReference type="FunFam" id="2.30.29.30:FF:000094">
    <property type="entry name" value="Rho guanine nucleotide exchange factor 7"/>
    <property type="match status" value="1"/>
</dbReference>
<dbReference type="Proteomes" id="UP000248484">
    <property type="component" value="Chromosome 13"/>
</dbReference>
<evidence type="ECO:0000256" key="2">
    <source>
        <dbReference type="ARBA" id="ARBA00022658"/>
    </source>
</evidence>
<dbReference type="Pfam" id="PF00169">
    <property type="entry name" value="PH"/>
    <property type="match status" value="1"/>
</dbReference>
<evidence type="ECO:0000259" key="7">
    <source>
        <dbReference type="PROSITE" id="PS50010"/>
    </source>
</evidence>
<dbReference type="FunFam" id="1.20.900.10:FF:000016">
    <property type="entry name" value="Rho guanine nucleotide exchange factor 6"/>
    <property type="match status" value="1"/>
</dbReference>
<dbReference type="RefSeq" id="XP_028353312.1">
    <property type="nucleotide sequence ID" value="XM_028497511.2"/>
</dbReference>
<dbReference type="Pfam" id="PF00621">
    <property type="entry name" value="RhoGEF"/>
    <property type="match status" value="1"/>
</dbReference>
<comment type="subcellular location">
    <subcellularLocation>
        <location evidence="1">Cell projection</location>
        <location evidence="1">Lamellipodium</location>
    </subcellularLocation>
</comment>
<evidence type="ECO:0000259" key="6">
    <source>
        <dbReference type="PROSITE" id="PS50003"/>
    </source>
</evidence>
<evidence type="ECO:0000256" key="5">
    <source>
        <dbReference type="SAM" id="MobiDB-lite"/>
    </source>
</evidence>
<proteinExistence type="predicted"/>
<evidence type="ECO:0000256" key="1">
    <source>
        <dbReference type="ARBA" id="ARBA00004510"/>
    </source>
</evidence>
<dbReference type="InterPro" id="IPR035899">
    <property type="entry name" value="DBL_dom_sf"/>
</dbReference>
<keyword evidence="3" id="KW-0966">Cell projection</keyword>
<dbReference type="PANTHER" id="PTHR46026:SF3">
    <property type="entry name" value="RHO GUANINE NUCLEOTIDE EXCHANGE FACTOR 7"/>
    <property type="match status" value="1"/>
</dbReference>
<dbReference type="GO" id="GO:0005737">
    <property type="term" value="C:cytoplasm"/>
    <property type="evidence" value="ECO:0007669"/>
    <property type="project" value="TreeGrafter"/>
</dbReference>
<feature type="domain" description="DH" evidence="7">
    <location>
        <begin position="63"/>
        <end position="243"/>
    </location>
</feature>
<sequence>MSSRMERRGTGAEVQKGPKRKRFCPRGVGLPPSWHMEKPVSPKSGALRSPPKGFDTTAINKSYYNVVLQNILETENEYSKELQTVLSTYLRPLQTTEKLSSANTSYLMGNLEEICSFQQMLVQSLEECTKMPEAQQRVGGCFLNLMPQMKTLYLAYCANHPSAVSVLTEHSEELGEFMEMKGAGSPGILVLTTGLSKPFMRLDKYPALLKELERHMEDYHPDRQDIQKSMTAFKNLSAQCQEVRKRKELELQILTEAIRSWEGDDIKTLGNVIYMSQVLIQCAGSEEKNERYLLLFPNILLMLSASPRMSGFIYQGKLPTTGMTITKLEDSENHRNAFEISGSMIERIVVSCSSQQDLHEWVDRLQKQTRVTSAGNPTVKPHSVPSHTLPSHSIAPSSKHADSKPVPLTPAYHTLPHPSHHGTPHTTINWGPLEPPKTPKPWSLSCLRPAPPLRPSAALCYKEDLSKSPKTMKKLLPKRKPERKPSDEEFALRKSTAALEEDAQILKVIEAYCTSAKTRQTLNSSSRKESAPQVLLPEEEKIIVEETKSNGQTVIEEKSLVDTVYALKDEVQELRQDNKKMKKSLEEEQRARKDLEKLVRKVLKNMNDPAWDETNL</sequence>
<accession>A0A455BX31</accession>
<feature type="coiled-coil region" evidence="4">
    <location>
        <begin position="564"/>
        <end position="605"/>
    </location>
</feature>
<dbReference type="CTD" id="8874"/>
<dbReference type="Gene3D" id="1.20.900.10">
    <property type="entry name" value="Dbl homology (DH) domain"/>
    <property type="match status" value="1"/>
</dbReference>
<dbReference type="GO" id="GO:0030027">
    <property type="term" value="C:lamellipodium"/>
    <property type="evidence" value="ECO:0007669"/>
    <property type="project" value="TreeGrafter"/>
</dbReference>
<dbReference type="InterPro" id="IPR046376">
    <property type="entry name" value="PH_Cool_Pix"/>
</dbReference>
<dbReference type="Pfam" id="PF16614">
    <property type="entry name" value="RhoGEF67_u2"/>
    <property type="match status" value="1"/>
</dbReference>
<dbReference type="SUPFAM" id="SSF48065">
    <property type="entry name" value="DBL homology domain (DH-domain)"/>
    <property type="match status" value="1"/>
</dbReference>
<feature type="compositionally biased region" description="Polar residues" evidence="5">
    <location>
        <begin position="385"/>
        <end position="396"/>
    </location>
</feature>
<keyword evidence="8" id="KW-1185">Reference proteome</keyword>
<feature type="region of interest" description="Disordered" evidence="5">
    <location>
        <begin position="1"/>
        <end position="49"/>
    </location>
</feature>